<evidence type="ECO:0000313" key="3">
    <source>
        <dbReference type="Proteomes" id="UP001562425"/>
    </source>
</evidence>
<sequence length="77" mass="8713">MAESVSSSSSSHEHDGQKDNLSFETLSIFLFTGQVCRIVGLFGSNFLYRFDTKNYSLESSINEIDDIIAIIRLCWEV</sequence>
<evidence type="ECO:0000256" key="1">
    <source>
        <dbReference type="SAM" id="Phobius"/>
    </source>
</evidence>
<proteinExistence type="predicted"/>
<gene>
    <name evidence="2" type="ORF">pipiens_007299</name>
</gene>
<keyword evidence="1" id="KW-0812">Transmembrane</keyword>
<feature type="transmembrane region" description="Helical" evidence="1">
    <location>
        <begin position="28"/>
        <end position="48"/>
    </location>
</feature>
<keyword evidence="3" id="KW-1185">Reference proteome</keyword>
<dbReference type="AlphaFoldDB" id="A0ABD1DQD6"/>
<name>A0ABD1DQD6_CULPP</name>
<protein>
    <submittedName>
        <fullName evidence="2">Uncharacterized protein</fullName>
    </submittedName>
</protein>
<dbReference type="Proteomes" id="UP001562425">
    <property type="component" value="Unassembled WGS sequence"/>
</dbReference>
<accession>A0ABD1DQD6</accession>
<evidence type="ECO:0000313" key="2">
    <source>
        <dbReference type="EMBL" id="KAL1400589.1"/>
    </source>
</evidence>
<reference evidence="2 3" key="1">
    <citation type="submission" date="2024-05" db="EMBL/GenBank/DDBJ databases">
        <title>Culex pipiens pipiens assembly and annotation.</title>
        <authorList>
            <person name="Alout H."/>
            <person name="Durand T."/>
        </authorList>
    </citation>
    <scope>NUCLEOTIDE SEQUENCE [LARGE SCALE GENOMIC DNA]</scope>
    <source>
        <strain evidence="2">HA-2024</strain>
        <tissue evidence="2">Whole body</tissue>
    </source>
</reference>
<keyword evidence="1" id="KW-1133">Transmembrane helix</keyword>
<dbReference type="EMBL" id="JBEHCU010005195">
    <property type="protein sequence ID" value="KAL1400589.1"/>
    <property type="molecule type" value="Genomic_DNA"/>
</dbReference>
<keyword evidence="1" id="KW-0472">Membrane</keyword>
<organism evidence="2 3">
    <name type="scientific">Culex pipiens pipiens</name>
    <name type="common">Northern house mosquito</name>
    <dbReference type="NCBI Taxonomy" id="38569"/>
    <lineage>
        <taxon>Eukaryota</taxon>
        <taxon>Metazoa</taxon>
        <taxon>Ecdysozoa</taxon>
        <taxon>Arthropoda</taxon>
        <taxon>Hexapoda</taxon>
        <taxon>Insecta</taxon>
        <taxon>Pterygota</taxon>
        <taxon>Neoptera</taxon>
        <taxon>Endopterygota</taxon>
        <taxon>Diptera</taxon>
        <taxon>Nematocera</taxon>
        <taxon>Culicoidea</taxon>
        <taxon>Culicidae</taxon>
        <taxon>Culicinae</taxon>
        <taxon>Culicini</taxon>
        <taxon>Culex</taxon>
        <taxon>Culex</taxon>
    </lineage>
</organism>
<comment type="caution">
    <text evidence="2">The sequence shown here is derived from an EMBL/GenBank/DDBJ whole genome shotgun (WGS) entry which is preliminary data.</text>
</comment>